<comment type="caution">
    <text evidence="4">The sequence shown here is derived from an EMBL/GenBank/DDBJ whole genome shotgun (WGS) entry which is preliminary data.</text>
</comment>
<keyword evidence="4" id="KW-0326">Glycosidase</keyword>
<dbReference type="GO" id="GO:0016798">
    <property type="term" value="F:hydrolase activity, acting on glycosyl bonds"/>
    <property type="evidence" value="ECO:0007669"/>
    <property type="project" value="UniProtKB-KW"/>
</dbReference>
<evidence type="ECO:0000256" key="1">
    <source>
        <dbReference type="ARBA" id="ARBA00022676"/>
    </source>
</evidence>
<name>A0A4S4FQU7_9MICO</name>
<dbReference type="Gene3D" id="2.115.10.20">
    <property type="entry name" value="Glycosyl hydrolase domain, family 43"/>
    <property type="match status" value="1"/>
</dbReference>
<dbReference type="InterPro" id="IPR007184">
    <property type="entry name" value="Mannoside_phosphorylase"/>
</dbReference>
<dbReference type="PANTHER" id="PTHR34106">
    <property type="entry name" value="GLYCOSIDASE"/>
    <property type="match status" value="1"/>
</dbReference>
<keyword evidence="1" id="KW-0328">Glycosyltransferase</keyword>
<dbReference type="SUPFAM" id="SSF75005">
    <property type="entry name" value="Arabinanase/levansucrase/invertase"/>
    <property type="match status" value="1"/>
</dbReference>
<dbReference type="EMBL" id="SSSN01000009">
    <property type="protein sequence ID" value="THG32658.1"/>
    <property type="molecule type" value="Genomic_DNA"/>
</dbReference>
<proteinExistence type="inferred from homology"/>
<dbReference type="InterPro" id="IPR023296">
    <property type="entry name" value="Glyco_hydro_beta-prop_sf"/>
</dbReference>
<organism evidence="4 5">
    <name type="scientific">Orlajensenia flava</name>
    <dbReference type="NCBI Taxonomy" id="2565934"/>
    <lineage>
        <taxon>Bacteria</taxon>
        <taxon>Bacillati</taxon>
        <taxon>Actinomycetota</taxon>
        <taxon>Actinomycetes</taxon>
        <taxon>Micrococcales</taxon>
        <taxon>Microbacteriaceae</taxon>
        <taxon>Orlajensenia</taxon>
    </lineage>
</organism>
<dbReference type="Proteomes" id="UP000307380">
    <property type="component" value="Unassembled WGS sequence"/>
</dbReference>
<accession>A0A4S4FQU7</accession>
<dbReference type="AlphaFoldDB" id="A0A4S4FQU7"/>
<keyword evidence="2" id="KW-0808">Transferase</keyword>
<dbReference type="OrthoDB" id="9776657at2"/>
<keyword evidence="5" id="KW-1185">Reference proteome</keyword>
<dbReference type="Pfam" id="PF04041">
    <property type="entry name" value="Glyco_hydro_130"/>
    <property type="match status" value="1"/>
</dbReference>
<comment type="similarity">
    <text evidence="3">Belongs to the glycosyl hydrolase 130 family.</text>
</comment>
<dbReference type="GO" id="GO:0016757">
    <property type="term" value="F:glycosyltransferase activity"/>
    <property type="evidence" value="ECO:0007669"/>
    <property type="project" value="UniProtKB-KW"/>
</dbReference>
<evidence type="ECO:0000313" key="4">
    <source>
        <dbReference type="EMBL" id="THG32658.1"/>
    </source>
</evidence>
<sequence length="362" mass="39527">MRPDSSTATSYRLERVGILMSPASGRADEAEGVINPATAREPDGSIRLFPRLVGVGNFSRIGDARVIVEGGVPTDVERLGIALQPERTWERGSGHGGTEDPRITRIEELDLHVMTYVAFGPTGPRPALAVSRHLESWTRLGPLQFDYDDEQGVDLNIYPNKDVVFFPEAVPGPDGEPSFAVLHRPMWDLSFVRPDDTVAVPDGVDDARPSIWISYVPVAEVMADISRLVRLGGHRIVATPLFDWEALKIGAGPPPLRVPEGWLLMHHGVSGHLEGGAFVPQRHVRYCAGAMILDASDPSRVLERFERPLLEPETPEETDGIVANVVFPTAIERIDGVDFVFYGMADHKIGVARLTRIGGGEG</sequence>
<dbReference type="PANTHER" id="PTHR34106:SF5">
    <property type="entry name" value="GLYCOSIDASE"/>
    <property type="match status" value="1"/>
</dbReference>
<keyword evidence="4" id="KW-0378">Hydrolase</keyword>
<evidence type="ECO:0000256" key="3">
    <source>
        <dbReference type="ARBA" id="ARBA00024356"/>
    </source>
</evidence>
<protein>
    <submittedName>
        <fullName evidence="4">Glycosidase</fullName>
    </submittedName>
</protein>
<reference evidence="4 5" key="1">
    <citation type="submission" date="2019-04" db="EMBL/GenBank/DDBJ databases">
        <authorList>
            <person name="Jiang L."/>
        </authorList>
    </citation>
    <scope>NUCLEOTIDE SEQUENCE [LARGE SCALE GENOMIC DNA]</scope>
    <source>
        <strain evidence="4 5">YIM 131861</strain>
    </source>
</reference>
<gene>
    <name evidence="4" type="ORF">E6C70_13040</name>
</gene>
<evidence type="ECO:0000256" key="2">
    <source>
        <dbReference type="ARBA" id="ARBA00022679"/>
    </source>
</evidence>
<dbReference type="RefSeq" id="WP_136424961.1">
    <property type="nucleotide sequence ID" value="NZ_SSSN01000009.1"/>
</dbReference>
<evidence type="ECO:0000313" key="5">
    <source>
        <dbReference type="Proteomes" id="UP000307380"/>
    </source>
</evidence>